<sequence>MNNTSKNTILWIARVFVGLLFIFSGIIKLNDPLGFSYKLEEYFEVFHVVFLNPFAVFFSIFLCALEVILGVLLLTGVYAKKVAWGLLLLIVFFTFLTFYSAYFDVVKTCGCFGDAIPLTPWQSFSKDLVLLLFIIYIFAKKNDIHPITIQKRKQQLITIFTVVVTLIFGFYTYTFLPFVDFLPYKIGLSIPAQMKVPEGAPQDEFQIIYTLKNKKTGGEKKMTDKEYLSTKIYENADWELINSSEPKLIKAGFQPKIKDLNVFDSQGVGYTTEIFENPYYNLVAVGWNLSKTNKKAMGDINAISINAVENFNIRTVFLTSNSAQDAAVFSKDLKLATEIFYADAVPLKSMVRSNPGLILLKNGVVIDKWPASALPNYNQLADKYFSQQ</sequence>
<protein>
    <submittedName>
        <fullName evidence="7">DoxX family protein</fullName>
    </submittedName>
</protein>
<feature type="transmembrane region" description="Helical" evidence="5">
    <location>
        <begin position="9"/>
        <end position="29"/>
    </location>
</feature>
<keyword evidence="4 5" id="KW-0472">Membrane</keyword>
<dbReference type="Pfam" id="PF07291">
    <property type="entry name" value="MauE"/>
    <property type="match status" value="1"/>
</dbReference>
<organism evidence="7 8">
    <name type="scientific">Pedobacter cryophilus</name>
    <dbReference type="NCBI Taxonomy" id="2571271"/>
    <lineage>
        <taxon>Bacteria</taxon>
        <taxon>Pseudomonadati</taxon>
        <taxon>Bacteroidota</taxon>
        <taxon>Sphingobacteriia</taxon>
        <taxon>Sphingobacteriales</taxon>
        <taxon>Sphingobacteriaceae</taxon>
        <taxon>Pedobacter</taxon>
    </lineage>
</organism>
<proteinExistence type="predicted"/>
<name>A0A4U1BY34_9SPHI</name>
<dbReference type="GO" id="GO:0030416">
    <property type="term" value="P:methylamine metabolic process"/>
    <property type="evidence" value="ECO:0007669"/>
    <property type="project" value="InterPro"/>
</dbReference>
<evidence type="ECO:0000256" key="1">
    <source>
        <dbReference type="ARBA" id="ARBA00004141"/>
    </source>
</evidence>
<keyword evidence="8" id="KW-1185">Reference proteome</keyword>
<dbReference type="AlphaFoldDB" id="A0A4U1BY34"/>
<dbReference type="NCBIfam" id="NF045576">
    <property type="entry name" value="BT_3928_fam"/>
    <property type="match status" value="1"/>
</dbReference>
<feature type="domain" description="Methylamine utilisation protein MauE" evidence="6">
    <location>
        <begin position="7"/>
        <end position="137"/>
    </location>
</feature>
<dbReference type="InterPro" id="IPR009908">
    <property type="entry name" value="Methylamine_util_MauE"/>
</dbReference>
<feature type="transmembrane region" description="Helical" evidence="5">
    <location>
        <begin position="49"/>
        <end position="75"/>
    </location>
</feature>
<evidence type="ECO:0000313" key="8">
    <source>
        <dbReference type="Proteomes" id="UP000308181"/>
    </source>
</evidence>
<feature type="transmembrane region" description="Helical" evidence="5">
    <location>
        <begin position="82"/>
        <end position="101"/>
    </location>
</feature>
<evidence type="ECO:0000256" key="2">
    <source>
        <dbReference type="ARBA" id="ARBA00022692"/>
    </source>
</evidence>
<gene>
    <name evidence="7" type="ORF">FA046_14030</name>
</gene>
<reference evidence="7 8" key="1">
    <citation type="submission" date="2019-04" db="EMBL/GenBank/DDBJ databases">
        <title>Pedobacter sp. AR-3-17 sp. nov., isolated from Arctic soil.</title>
        <authorList>
            <person name="Dahal R.H."/>
            <person name="Kim D.-U."/>
        </authorList>
    </citation>
    <scope>NUCLEOTIDE SEQUENCE [LARGE SCALE GENOMIC DNA]</scope>
    <source>
        <strain evidence="7 8">AR-3-17</strain>
    </source>
</reference>
<evidence type="ECO:0000259" key="6">
    <source>
        <dbReference type="Pfam" id="PF07291"/>
    </source>
</evidence>
<evidence type="ECO:0000313" key="7">
    <source>
        <dbReference type="EMBL" id="TKB96299.1"/>
    </source>
</evidence>
<feature type="transmembrane region" description="Helical" evidence="5">
    <location>
        <begin position="159"/>
        <end position="179"/>
    </location>
</feature>
<evidence type="ECO:0000256" key="4">
    <source>
        <dbReference type="ARBA" id="ARBA00023136"/>
    </source>
</evidence>
<evidence type="ECO:0000256" key="3">
    <source>
        <dbReference type="ARBA" id="ARBA00022989"/>
    </source>
</evidence>
<keyword evidence="3 5" id="KW-1133">Transmembrane helix</keyword>
<dbReference type="GO" id="GO:0016020">
    <property type="term" value="C:membrane"/>
    <property type="evidence" value="ECO:0007669"/>
    <property type="project" value="UniProtKB-SubCell"/>
</dbReference>
<comment type="subcellular location">
    <subcellularLocation>
        <location evidence="1">Membrane</location>
        <topology evidence="1">Multi-pass membrane protein</topology>
    </subcellularLocation>
</comment>
<accession>A0A4U1BY34</accession>
<dbReference type="RefSeq" id="WP_136827166.1">
    <property type="nucleotide sequence ID" value="NZ_SWBP01000005.1"/>
</dbReference>
<dbReference type="OrthoDB" id="648842at2"/>
<evidence type="ECO:0000256" key="5">
    <source>
        <dbReference type="SAM" id="Phobius"/>
    </source>
</evidence>
<comment type="caution">
    <text evidence="7">The sequence shown here is derived from an EMBL/GenBank/DDBJ whole genome shotgun (WGS) entry which is preliminary data.</text>
</comment>
<dbReference type="Proteomes" id="UP000308181">
    <property type="component" value="Unassembled WGS sequence"/>
</dbReference>
<keyword evidence="2 5" id="KW-0812">Transmembrane</keyword>
<feature type="transmembrane region" description="Helical" evidence="5">
    <location>
        <begin position="121"/>
        <end position="139"/>
    </location>
</feature>
<dbReference type="EMBL" id="SWBP01000005">
    <property type="protein sequence ID" value="TKB96299.1"/>
    <property type="molecule type" value="Genomic_DNA"/>
</dbReference>